<protein>
    <submittedName>
        <fullName evidence="1">Uncharacterized protein</fullName>
    </submittedName>
</protein>
<organism evidence="1 2">
    <name type="scientific">Curtobacterium poinsettiae</name>
    <dbReference type="NCBI Taxonomy" id="159612"/>
    <lineage>
        <taxon>Bacteria</taxon>
        <taxon>Bacillati</taxon>
        <taxon>Actinomycetota</taxon>
        <taxon>Actinomycetes</taxon>
        <taxon>Micrococcales</taxon>
        <taxon>Microbacteriaceae</taxon>
        <taxon>Curtobacterium</taxon>
    </lineage>
</organism>
<accession>A0A9Q9P7E0</accession>
<sequence>MMLRRRRTRDEVIALCNEVAGFLCRMGAREAEGFYLRQAEALRVEEAWLARRRIYRRIYSASNTGAGGMGDMFVVTPDGTGDVPATEAFQRSLSALLRATRTFP</sequence>
<dbReference type="AlphaFoldDB" id="A0A9Q9P7E0"/>
<proteinExistence type="predicted"/>
<name>A0A9Q9P7E0_9MICO</name>
<evidence type="ECO:0000313" key="2">
    <source>
        <dbReference type="Proteomes" id="UP001062223"/>
    </source>
</evidence>
<dbReference type="EMBL" id="CP106879">
    <property type="protein sequence ID" value="UYC81013.1"/>
    <property type="molecule type" value="Genomic_DNA"/>
</dbReference>
<gene>
    <name evidence="1" type="ORF">OE229_00695</name>
</gene>
<dbReference type="KEGG" id="cpoi:OE229_00695"/>
<evidence type="ECO:0000313" key="1">
    <source>
        <dbReference type="EMBL" id="UYC81013.1"/>
    </source>
</evidence>
<dbReference type="Proteomes" id="UP001062223">
    <property type="component" value="Chromosome"/>
</dbReference>
<dbReference type="RefSeq" id="WP_262139262.1">
    <property type="nucleotide sequence ID" value="NZ_CP106879.1"/>
</dbReference>
<reference evidence="1" key="1">
    <citation type="submission" date="2022-09" db="EMBL/GenBank/DDBJ databases">
        <title>Taxonomy of Curtobacterium flaccumfaciens.</title>
        <authorList>
            <person name="Osdaghi E."/>
            <person name="Taghavi S.M."/>
            <person name="Hamidizade M."/>
            <person name="Abachi H."/>
            <person name="Fazliarab A."/>
            <person name="Baeyen S."/>
            <person name="Portier P."/>
            <person name="Van Vaerenbergh J."/>
            <person name="Jacques M.-A."/>
        </authorList>
    </citation>
    <scope>NUCLEOTIDE SEQUENCE</scope>
    <source>
        <strain evidence="1">AGQB46</strain>
    </source>
</reference>